<name>A0A550C6T9_9AGAR</name>
<comment type="caution">
    <text evidence="1">The sequence shown here is derived from an EMBL/GenBank/DDBJ whole genome shotgun (WGS) entry which is preliminary data.</text>
</comment>
<organism evidence="1 2">
    <name type="scientific">Schizophyllum amplum</name>
    <dbReference type="NCBI Taxonomy" id="97359"/>
    <lineage>
        <taxon>Eukaryota</taxon>
        <taxon>Fungi</taxon>
        <taxon>Dikarya</taxon>
        <taxon>Basidiomycota</taxon>
        <taxon>Agaricomycotina</taxon>
        <taxon>Agaricomycetes</taxon>
        <taxon>Agaricomycetidae</taxon>
        <taxon>Agaricales</taxon>
        <taxon>Schizophyllaceae</taxon>
        <taxon>Schizophyllum</taxon>
    </lineage>
</organism>
<evidence type="ECO:0000313" key="1">
    <source>
        <dbReference type="EMBL" id="TRM60514.1"/>
    </source>
</evidence>
<dbReference type="Proteomes" id="UP000320762">
    <property type="component" value="Unassembled WGS sequence"/>
</dbReference>
<evidence type="ECO:0000313" key="2">
    <source>
        <dbReference type="Proteomes" id="UP000320762"/>
    </source>
</evidence>
<sequence length="182" mass="20211">MFLQIWVLNDAAGCAGCLALPGCVAKFWALPHKYAPVLEHHSTLLWNHRIHTISRRRLLPSILFSEMPSLAYGTRGEVIQNPSWAAGSLVFTCFLPACPRGTACWLSAICLPSCWQAFIPKHEAASASLLLYTRHPSPPFHEDIYGLCSLSSYHDISLTSSSCSSLPIQHRSPRRCPLRIVD</sequence>
<protein>
    <submittedName>
        <fullName evidence="1">Uncharacterized protein</fullName>
    </submittedName>
</protein>
<gene>
    <name evidence="1" type="ORF">BD626DRAFT_504237</name>
</gene>
<accession>A0A550C6T9</accession>
<proteinExistence type="predicted"/>
<dbReference type="AlphaFoldDB" id="A0A550C6T9"/>
<reference evidence="1 2" key="1">
    <citation type="journal article" date="2019" name="New Phytol.">
        <title>Comparative genomics reveals unique wood-decay strategies and fruiting body development in the Schizophyllaceae.</title>
        <authorList>
            <person name="Almasi E."/>
            <person name="Sahu N."/>
            <person name="Krizsan K."/>
            <person name="Balint B."/>
            <person name="Kovacs G.M."/>
            <person name="Kiss B."/>
            <person name="Cseklye J."/>
            <person name="Drula E."/>
            <person name="Henrissat B."/>
            <person name="Nagy I."/>
            <person name="Chovatia M."/>
            <person name="Adam C."/>
            <person name="LaButti K."/>
            <person name="Lipzen A."/>
            <person name="Riley R."/>
            <person name="Grigoriev I.V."/>
            <person name="Nagy L.G."/>
        </authorList>
    </citation>
    <scope>NUCLEOTIDE SEQUENCE [LARGE SCALE GENOMIC DNA]</scope>
    <source>
        <strain evidence="1 2">NL-1724</strain>
    </source>
</reference>
<keyword evidence="2" id="KW-1185">Reference proteome</keyword>
<dbReference type="EMBL" id="VDMD01000021">
    <property type="protein sequence ID" value="TRM60514.1"/>
    <property type="molecule type" value="Genomic_DNA"/>
</dbReference>